<protein>
    <submittedName>
        <fullName evidence="1">Uncharacterized protein</fullName>
    </submittedName>
</protein>
<evidence type="ECO:0000313" key="2">
    <source>
        <dbReference type="Proteomes" id="UP000596276"/>
    </source>
</evidence>
<dbReference type="EMBL" id="CP044620">
    <property type="protein sequence ID" value="QRD85969.1"/>
    <property type="molecule type" value="Genomic_DNA"/>
</dbReference>
<name>A0A7U2MLH8_ASPFN</name>
<evidence type="ECO:0000313" key="1">
    <source>
        <dbReference type="EMBL" id="QRD85969.1"/>
    </source>
</evidence>
<gene>
    <name evidence="1" type="ORF">F9C07_4987</name>
</gene>
<dbReference type="VEuPathDB" id="FungiDB:F9C07_4987"/>
<keyword evidence="2" id="KW-1185">Reference proteome</keyword>
<dbReference type="AlphaFoldDB" id="A0A7U2MLH8"/>
<proteinExistence type="predicted"/>
<organism evidence="1 2">
    <name type="scientific">Aspergillus flavus (strain ATCC 200026 / FGSC A1120 / IAM 13836 / NRRL 3357 / JCM 12722 / SRRC 167)</name>
    <dbReference type="NCBI Taxonomy" id="332952"/>
    <lineage>
        <taxon>Eukaryota</taxon>
        <taxon>Fungi</taxon>
        <taxon>Dikarya</taxon>
        <taxon>Ascomycota</taxon>
        <taxon>Pezizomycotina</taxon>
        <taxon>Eurotiomycetes</taxon>
        <taxon>Eurotiomycetidae</taxon>
        <taxon>Eurotiales</taxon>
        <taxon>Aspergillaceae</taxon>
        <taxon>Aspergillus</taxon>
        <taxon>Aspergillus subgen. Circumdati</taxon>
    </lineage>
</organism>
<dbReference type="Proteomes" id="UP000596276">
    <property type="component" value="Chromosome 3"/>
</dbReference>
<accession>A0A7U2MLH8</accession>
<sequence length="68" mass="7695">MELYISSGMILIKDPEDGSLDRVAQEDSSKAMRVSPIKMKPIYPRFWKVVQQQVGNSGVREVIRDDGV</sequence>
<reference evidence="2" key="1">
    <citation type="journal article" date="2021" name="G3 (Bethesda)">
        <title>Chromosome assembled and annotated genome sequence of Aspergillus flavus NRRL 3357.</title>
        <authorList>
            <person name="Skerker J.M."/>
            <person name="Pianalto K.M."/>
            <person name="Mondo S.J."/>
            <person name="Yang K."/>
            <person name="Arkin A.P."/>
            <person name="Keller N.P."/>
            <person name="Grigoriev I.V."/>
            <person name="Louise Glass N.L."/>
        </authorList>
    </citation>
    <scope>NUCLEOTIDE SEQUENCE [LARGE SCALE GENOMIC DNA]</scope>
    <source>
        <strain evidence="2">ATCC 200026 / FGSC A1120 / IAM 13836 / NRRL 3357 / JCM 12722 / SRRC 167</strain>
    </source>
</reference>